<dbReference type="InterPro" id="IPR026906">
    <property type="entry name" value="LRR_5"/>
</dbReference>
<accession>K0SK38</accession>
<sequence length="498" mass="54228">MDNPTVSGRKRKRVLQLDDVSLFQGDVAKEHLKELKRETTRVRIGPQVKAIPRATFKGCINLVEVQFDEGSLEVIGKAAFCYCKALQQVAIPSSVTKVGCCAFHGCINLAALQLNEGLEVIESSAFCDCNALQHVSIPSSITKLGGYAFQGCSSLGAVQFHDGGALQIIGVCAFKKCEALQEVTIPSSITRLEKYAFAHCSGLAEVRINEGLQVIGAYTFYECEALRQVSIPPSVTELGSYAFCHCVNLSMVQFHEGLTDIGQGAFRGCTALRSVNIPSSVTGVGQYAFSRCANLTEVIFLGGERLLNRGFLGRGLFSEEGALNQKNVNKMIGAFLDCPPLTAMKISISGALSVRLERLPQECRLSIDGRIRDLGRLELAQDGNVLACFPVVSVASDVDDTSGTDDEHAETVGVQDTIVGVRDTNNQTAESLHMVLRLISFHELKESSILIELAMWKSRFDEDRARADCRIPVPDPAKILIMEYCDFTDFLEPVIEGN</sequence>
<dbReference type="Pfam" id="PF13306">
    <property type="entry name" value="LRR_5"/>
    <property type="match status" value="1"/>
</dbReference>
<dbReference type="PANTHER" id="PTHR45661">
    <property type="entry name" value="SURFACE ANTIGEN"/>
    <property type="match status" value="1"/>
</dbReference>
<dbReference type="EMBL" id="AGNL01015593">
    <property type="protein sequence ID" value="EJK65660.1"/>
    <property type="molecule type" value="Genomic_DNA"/>
</dbReference>
<dbReference type="Gene3D" id="3.80.10.10">
    <property type="entry name" value="Ribonuclease Inhibitor"/>
    <property type="match status" value="2"/>
</dbReference>
<comment type="caution">
    <text evidence="1">The sequence shown here is derived from an EMBL/GenBank/DDBJ whole genome shotgun (WGS) entry which is preliminary data.</text>
</comment>
<proteinExistence type="predicted"/>
<organism evidence="1 2">
    <name type="scientific">Thalassiosira oceanica</name>
    <name type="common">Marine diatom</name>
    <dbReference type="NCBI Taxonomy" id="159749"/>
    <lineage>
        <taxon>Eukaryota</taxon>
        <taxon>Sar</taxon>
        <taxon>Stramenopiles</taxon>
        <taxon>Ochrophyta</taxon>
        <taxon>Bacillariophyta</taxon>
        <taxon>Coscinodiscophyceae</taxon>
        <taxon>Thalassiosirophycidae</taxon>
        <taxon>Thalassiosirales</taxon>
        <taxon>Thalassiosiraceae</taxon>
        <taxon>Thalassiosira</taxon>
    </lineage>
</organism>
<dbReference type="OrthoDB" id="10264456at2759"/>
<evidence type="ECO:0000313" key="2">
    <source>
        <dbReference type="Proteomes" id="UP000266841"/>
    </source>
</evidence>
<dbReference type="InterPro" id="IPR032675">
    <property type="entry name" value="LRR_dom_sf"/>
</dbReference>
<reference evidence="1 2" key="1">
    <citation type="journal article" date="2012" name="Genome Biol.">
        <title>Genome and low-iron response of an oceanic diatom adapted to chronic iron limitation.</title>
        <authorList>
            <person name="Lommer M."/>
            <person name="Specht M."/>
            <person name="Roy A.S."/>
            <person name="Kraemer L."/>
            <person name="Andreson R."/>
            <person name="Gutowska M.A."/>
            <person name="Wolf J."/>
            <person name="Bergner S.V."/>
            <person name="Schilhabel M.B."/>
            <person name="Klostermeier U.C."/>
            <person name="Beiko R.G."/>
            <person name="Rosenstiel P."/>
            <person name="Hippler M."/>
            <person name="Laroche J."/>
        </authorList>
    </citation>
    <scope>NUCLEOTIDE SEQUENCE [LARGE SCALE GENOMIC DNA]</scope>
    <source>
        <strain evidence="1 2">CCMP1005</strain>
    </source>
</reference>
<dbReference type="InterPro" id="IPR053139">
    <property type="entry name" value="Surface_bspA-like"/>
</dbReference>
<keyword evidence="2" id="KW-1185">Reference proteome</keyword>
<name>K0SK38_THAOC</name>
<gene>
    <name evidence="1" type="ORF">THAOC_13457</name>
</gene>
<dbReference type="PANTHER" id="PTHR45661:SF3">
    <property type="entry name" value="IG-LIKE DOMAIN-CONTAINING PROTEIN"/>
    <property type="match status" value="1"/>
</dbReference>
<dbReference type="Proteomes" id="UP000266841">
    <property type="component" value="Unassembled WGS sequence"/>
</dbReference>
<protein>
    <submittedName>
        <fullName evidence="1">Uncharacterized protein</fullName>
    </submittedName>
</protein>
<dbReference type="SUPFAM" id="SSF52058">
    <property type="entry name" value="L domain-like"/>
    <property type="match status" value="1"/>
</dbReference>
<evidence type="ECO:0000313" key="1">
    <source>
        <dbReference type="EMBL" id="EJK65660.1"/>
    </source>
</evidence>
<dbReference type="AlphaFoldDB" id="K0SK38"/>